<dbReference type="AlphaFoldDB" id="A0AAU9M4Y4"/>
<evidence type="ECO:0000256" key="1">
    <source>
        <dbReference type="ARBA" id="ARBA00004479"/>
    </source>
</evidence>
<dbReference type="Gene3D" id="2.60.120.430">
    <property type="entry name" value="Galactose-binding lectin"/>
    <property type="match status" value="2"/>
</dbReference>
<reference evidence="10 11" key="1">
    <citation type="submission" date="2022-01" db="EMBL/GenBank/DDBJ databases">
        <authorList>
            <person name="Xiong W."/>
            <person name="Schranz E."/>
        </authorList>
    </citation>
    <scope>NUCLEOTIDE SEQUENCE [LARGE SCALE GENOMIC DNA]</scope>
</reference>
<keyword evidence="5" id="KW-0067">ATP-binding</keyword>
<organism evidence="10 11">
    <name type="scientific">Lactuca virosa</name>
    <dbReference type="NCBI Taxonomy" id="75947"/>
    <lineage>
        <taxon>Eukaryota</taxon>
        <taxon>Viridiplantae</taxon>
        <taxon>Streptophyta</taxon>
        <taxon>Embryophyta</taxon>
        <taxon>Tracheophyta</taxon>
        <taxon>Spermatophyta</taxon>
        <taxon>Magnoliopsida</taxon>
        <taxon>eudicotyledons</taxon>
        <taxon>Gunneridae</taxon>
        <taxon>Pentapetalae</taxon>
        <taxon>asterids</taxon>
        <taxon>campanulids</taxon>
        <taxon>Asterales</taxon>
        <taxon>Asteraceae</taxon>
        <taxon>Cichorioideae</taxon>
        <taxon>Cichorieae</taxon>
        <taxon>Lactucinae</taxon>
        <taxon>Lactuca</taxon>
    </lineage>
</organism>
<comment type="caution">
    <text evidence="10">The sequence shown here is derived from an EMBL/GenBank/DDBJ whole genome shotgun (WGS) entry which is preliminary data.</text>
</comment>
<keyword evidence="2" id="KW-0418">Kinase</keyword>
<protein>
    <recommendedName>
        <fullName evidence="9">Malectin-like domain-containing protein</fullName>
    </recommendedName>
</protein>
<evidence type="ECO:0000313" key="11">
    <source>
        <dbReference type="Proteomes" id="UP001157418"/>
    </source>
</evidence>
<dbReference type="GO" id="GO:0004714">
    <property type="term" value="F:transmembrane receptor protein tyrosine kinase activity"/>
    <property type="evidence" value="ECO:0007669"/>
    <property type="project" value="InterPro"/>
</dbReference>
<evidence type="ECO:0000256" key="4">
    <source>
        <dbReference type="ARBA" id="ARBA00022741"/>
    </source>
</evidence>
<name>A0AAU9M4Y4_9ASTR</name>
<keyword evidence="8" id="KW-0732">Signal</keyword>
<keyword evidence="4" id="KW-0547">Nucleotide-binding</keyword>
<evidence type="ECO:0000313" key="10">
    <source>
        <dbReference type="EMBL" id="CAH1421169.1"/>
    </source>
</evidence>
<keyword evidence="2" id="KW-0723">Serine/threonine-protein kinase</keyword>
<dbReference type="PANTHER" id="PTHR34590">
    <property type="entry name" value="OS03G0124300 PROTEIN-RELATED"/>
    <property type="match status" value="1"/>
</dbReference>
<evidence type="ECO:0000256" key="6">
    <source>
        <dbReference type="ARBA" id="ARBA00023180"/>
    </source>
</evidence>
<feature type="signal peptide" evidence="8">
    <location>
        <begin position="1"/>
        <end position="21"/>
    </location>
</feature>
<dbReference type="Pfam" id="PF12819">
    <property type="entry name" value="Malectin_like"/>
    <property type="match status" value="1"/>
</dbReference>
<dbReference type="InterPro" id="IPR045272">
    <property type="entry name" value="ANXUR1/2-like"/>
</dbReference>
<evidence type="ECO:0000256" key="5">
    <source>
        <dbReference type="ARBA" id="ARBA00022840"/>
    </source>
</evidence>
<feature type="transmembrane region" description="Helical" evidence="7">
    <location>
        <begin position="400"/>
        <end position="423"/>
    </location>
</feature>
<sequence length="594" mass="66053">MTSILCFFLLVLFSSLSLASSQYVLPDHYFINCGSNSDIDFTNRKFLGDVNPSTFSISGGHVAAESNNPATDTPVIYRTARVFTKKSWYELEADEINTFVMVRLHFSRFSTNGFEFSNSKLDVSVSGFSLLSGFSTGNSTVIREFIFPIGSERRFRIEFTPSRGSSSAFVNAIEAFTTPSNLFRPASSFPRISPAGKLADLEKLTSDYAFNPIHRVNVGGQTINVDRDTLRRTWTPDNSFIFNNGPARNVTFDGRINYVDGGASSSDAPDDVYKTAKQLNNSLVNITWNFNVNKNAMYLVRAHFCDIISTSLVDPNDAFNFFVYSHHKEEIQPGNTVDALQAPFYLDLVVESTDSDRLNISIGAIRGNNQPVFLNGVEIMEMLKNSGVRDPVNGKKGKSVFIVVGCVLAGVAFLLVLLAGFFIGSRCGKRKQVVVGAKSESHVVPSYGRSTSYNTLDNGLPAKEMNLADWAIKQIKNGNLEKIIDPFLAGKINQNSLRKFVEITERCLEETGGKRPSMDDVYWDLKYVLTLQLMSMDQQPCDDSTINMSFQLPKSITDRLPSRHNDDSDVNDSSIFSYPSESQVFSQLKINEAR</sequence>
<dbReference type="EMBL" id="CAKMRJ010001112">
    <property type="protein sequence ID" value="CAH1421169.1"/>
    <property type="molecule type" value="Genomic_DNA"/>
</dbReference>
<dbReference type="GO" id="GO:0005524">
    <property type="term" value="F:ATP binding"/>
    <property type="evidence" value="ECO:0007669"/>
    <property type="project" value="UniProtKB-KW"/>
</dbReference>
<dbReference type="GO" id="GO:0016020">
    <property type="term" value="C:membrane"/>
    <property type="evidence" value="ECO:0007669"/>
    <property type="project" value="UniProtKB-SubCell"/>
</dbReference>
<dbReference type="InterPro" id="IPR024788">
    <property type="entry name" value="Malectin-like_Carb-bd_dom"/>
</dbReference>
<evidence type="ECO:0000256" key="2">
    <source>
        <dbReference type="ARBA" id="ARBA00022527"/>
    </source>
</evidence>
<comment type="subcellular location">
    <subcellularLocation>
        <location evidence="1">Membrane</location>
        <topology evidence="1">Single-pass type I membrane protein</topology>
    </subcellularLocation>
</comment>
<keyword evidence="7" id="KW-0812">Transmembrane</keyword>
<feature type="chain" id="PRO_5043403880" description="Malectin-like domain-containing protein" evidence="8">
    <location>
        <begin position="22"/>
        <end position="594"/>
    </location>
</feature>
<keyword evidence="11" id="KW-1185">Reference proteome</keyword>
<gene>
    <name evidence="10" type="ORF">LVIROSA_LOCUS8583</name>
</gene>
<evidence type="ECO:0000259" key="9">
    <source>
        <dbReference type="Pfam" id="PF12819"/>
    </source>
</evidence>
<dbReference type="Proteomes" id="UP001157418">
    <property type="component" value="Unassembled WGS sequence"/>
</dbReference>
<proteinExistence type="predicted"/>
<dbReference type="GO" id="GO:0004674">
    <property type="term" value="F:protein serine/threonine kinase activity"/>
    <property type="evidence" value="ECO:0007669"/>
    <property type="project" value="UniProtKB-KW"/>
</dbReference>
<accession>A0AAU9M4Y4</accession>
<evidence type="ECO:0000256" key="8">
    <source>
        <dbReference type="SAM" id="SignalP"/>
    </source>
</evidence>
<evidence type="ECO:0000256" key="7">
    <source>
        <dbReference type="SAM" id="Phobius"/>
    </source>
</evidence>
<evidence type="ECO:0000256" key="3">
    <source>
        <dbReference type="ARBA" id="ARBA00022679"/>
    </source>
</evidence>
<dbReference type="PANTHER" id="PTHR34590:SF18">
    <property type="entry name" value="MALECTIN-LIKE DOMAIN-CONTAINING PROTEIN"/>
    <property type="match status" value="1"/>
</dbReference>
<keyword evidence="3" id="KW-0808">Transferase</keyword>
<feature type="domain" description="Malectin-like" evidence="9">
    <location>
        <begin position="31"/>
        <end position="381"/>
    </location>
</feature>
<keyword evidence="6" id="KW-0325">Glycoprotein</keyword>
<keyword evidence="7" id="KW-1133">Transmembrane helix</keyword>
<keyword evidence="7" id="KW-0472">Membrane</keyword>
<dbReference type="Gene3D" id="1.10.510.10">
    <property type="entry name" value="Transferase(Phosphotransferase) domain 1"/>
    <property type="match status" value="1"/>
</dbReference>